<dbReference type="SUPFAM" id="SSF53850">
    <property type="entry name" value="Periplasmic binding protein-like II"/>
    <property type="match status" value="1"/>
</dbReference>
<evidence type="ECO:0000313" key="7">
    <source>
        <dbReference type="EMBL" id="TNJ65789.1"/>
    </source>
</evidence>
<dbReference type="InterPro" id="IPR006059">
    <property type="entry name" value="SBP"/>
</dbReference>
<dbReference type="PROSITE" id="PS51257">
    <property type="entry name" value="PROKAR_LIPOPROTEIN"/>
    <property type="match status" value="1"/>
</dbReference>
<dbReference type="InterPro" id="IPR050490">
    <property type="entry name" value="Bact_solute-bd_prot1"/>
</dbReference>
<dbReference type="EMBL" id="VDCQ01000015">
    <property type="protein sequence ID" value="TNJ65789.1"/>
    <property type="molecule type" value="Genomic_DNA"/>
</dbReference>
<organism evidence="7 8">
    <name type="scientific">Paenibacillus hemerocallicola</name>
    <dbReference type="NCBI Taxonomy" id="1172614"/>
    <lineage>
        <taxon>Bacteria</taxon>
        <taxon>Bacillati</taxon>
        <taxon>Bacillota</taxon>
        <taxon>Bacilli</taxon>
        <taxon>Bacillales</taxon>
        <taxon>Paenibacillaceae</taxon>
        <taxon>Paenibacillus</taxon>
    </lineage>
</organism>
<keyword evidence="2 6" id="KW-0732">Signal</keyword>
<evidence type="ECO:0000256" key="3">
    <source>
        <dbReference type="ARBA" id="ARBA00023136"/>
    </source>
</evidence>
<gene>
    <name evidence="7" type="ORF">FE784_12780</name>
</gene>
<evidence type="ECO:0000256" key="2">
    <source>
        <dbReference type="ARBA" id="ARBA00022729"/>
    </source>
</evidence>
<dbReference type="Gene3D" id="3.40.190.10">
    <property type="entry name" value="Periplasmic binding protein-like II"/>
    <property type="match status" value="2"/>
</dbReference>
<feature type="chain" id="PRO_5022760159" evidence="6">
    <location>
        <begin position="23"/>
        <end position="526"/>
    </location>
</feature>
<dbReference type="Proteomes" id="UP000307943">
    <property type="component" value="Unassembled WGS sequence"/>
</dbReference>
<keyword evidence="3" id="KW-0472">Membrane</keyword>
<keyword evidence="5" id="KW-0449">Lipoprotein</keyword>
<keyword evidence="1" id="KW-1003">Cell membrane</keyword>
<dbReference type="RefSeq" id="WP_139602591.1">
    <property type="nucleotide sequence ID" value="NZ_VDCQ01000015.1"/>
</dbReference>
<keyword evidence="8" id="KW-1185">Reference proteome</keyword>
<evidence type="ECO:0000256" key="1">
    <source>
        <dbReference type="ARBA" id="ARBA00022475"/>
    </source>
</evidence>
<evidence type="ECO:0000256" key="6">
    <source>
        <dbReference type="SAM" id="SignalP"/>
    </source>
</evidence>
<evidence type="ECO:0000256" key="4">
    <source>
        <dbReference type="ARBA" id="ARBA00023139"/>
    </source>
</evidence>
<dbReference type="AlphaFoldDB" id="A0A5C4TBG6"/>
<sequence>MEQNGMRLRKRLLAVMSIAALAAGLGACVPGQEAGGTKAPLKLNFFLPTNGNAVLNDGDFVKKTIEERFNVRLQVTAVPSIQAKEKLNLLIASGSTPDLFVIDGRSSLDYHAMGIIGDLSGLMTPEKMPNYYRWTTQKEVGGFQFPGAYNRGPVLIERKVQASYYIRKDWLDALGLSVPTGYEELTAVARAFTHDDPDGNGADDTYGFGITGGGSFPQTFPLAFPQFMKNGILGMAYVDDEGYYHDGTSDPLMGRVVDDIVSWVDEGLLNPDWFMAGGSELGEAFARGKIGMIWLNGTDRWVLDADPNSFYSQLKRNVPDAEVVPFNPYPNKPLITPQSATVPWLIGKRTIERYPEKAETIVGIVDWLASEEGYLLTTYGQEGVHYTREGSVITIVPEAYEKEIAQKGNFLTVWKFLTPRESSRLGLQEVDPRLTERDRDILRTISSYPLAQGNGTLVLPPEGISIADFRAKLGQYLQKMLFEDRGGAAWVTYREELMTTHKGRLIFREYIRQMQAAGIAVKNDFD</sequence>
<evidence type="ECO:0000313" key="8">
    <source>
        <dbReference type="Proteomes" id="UP000307943"/>
    </source>
</evidence>
<protein>
    <submittedName>
        <fullName evidence="7">Extracellular solute-binding protein</fullName>
    </submittedName>
</protein>
<dbReference type="PANTHER" id="PTHR43649">
    <property type="entry name" value="ARABINOSE-BINDING PROTEIN-RELATED"/>
    <property type="match status" value="1"/>
</dbReference>
<feature type="signal peptide" evidence="6">
    <location>
        <begin position="1"/>
        <end position="22"/>
    </location>
</feature>
<dbReference type="OrthoDB" id="2563908at2"/>
<dbReference type="PANTHER" id="PTHR43649:SF33">
    <property type="entry name" value="POLYGALACTURONAN_RHAMNOGALACTURONAN-BINDING PROTEIN YTCQ"/>
    <property type="match status" value="1"/>
</dbReference>
<accession>A0A5C4TBG6</accession>
<dbReference type="Pfam" id="PF01547">
    <property type="entry name" value="SBP_bac_1"/>
    <property type="match status" value="1"/>
</dbReference>
<comment type="caution">
    <text evidence="7">The sequence shown here is derived from an EMBL/GenBank/DDBJ whole genome shotgun (WGS) entry which is preliminary data.</text>
</comment>
<evidence type="ECO:0000256" key="5">
    <source>
        <dbReference type="ARBA" id="ARBA00023288"/>
    </source>
</evidence>
<reference evidence="7 8" key="1">
    <citation type="submission" date="2019-05" db="EMBL/GenBank/DDBJ databases">
        <title>We sequenced the genome of Paenibacillus hemerocallicola KCTC 33185 for further insight into its adaptation and study the phylogeny of Paenibacillus.</title>
        <authorList>
            <person name="Narsing Rao M.P."/>
        </authorList>
    </citation>
    <scope>NUCLEOTIDE SEQUENCE [LARGE SCALE GENOMIC DNA]</scope>
    <source>
        <strain evidence="7 8">KCTC 33185</strain>
    </source>
</reference>
<name>A0A5C4TBG6_9BACL</name>
<keyword evidence="4" id="KW-0564">Palmitate</keyword>
<proteinExistence type="predicted"/>